<evidence type="ECO:0000313" key="1">
    <source>
        <dbReference type="EMBL" id="EPR65644.1"/>
    </source>
</evidence>
<dbReference type="Proteomes" id="UP000014974">
    <property type="component" value="Unassembled WGS sequence"/>
</dbReference>
<evidence type="ECO:0000313" key="2">
    <source>
        <dbReference type="Proteomes" id="UP000014974"/>
    </source>
</evidence>
<sequence length="57" mass="6849">MKVYSARHEVIRETYAYIIENKFFSSIFSDFDKSFPGNELSKLKKLDFIFWSYGKLI</sequence>
<protein>
    <submittedName>
        <fullName evidence="1">Uncharacterized protein</fullName>
    </submittedName>
</protein>
<comment type="caution">
    <text evidence="1">The sequence shown here is derived from an EMBL/GenBank/DDBJ whole genome shotgun (WGS) entry which is preliminary data.</text>
</comment>
<organism evidence="1 2">
    <name type="scientific">Cyclobacterium qasimii M12-11B</name>
    <dbReference type="NCBI Taxonomy" id="641524"/>
    <lineage>
        <taxon>Bacteria</taxon>
        <taxon>Pseudomonadati</taxon>
        <taxon>Bacteroidota</taxon>
        <taxon>Cytophagia</taxon>
        <taxon>Cytophagales</taxon>
        <taxon>Cyclobacteriaceae</taxon>
        <taxon>Cyclobacterium</taxon>
    </lineage>
</organism>
<dbReference type="EMBL" id="ATNM01000189">
    <property type="protein sequence ID" value="EPR65644.1"/>
    <property type="molecule type" value="Genomic_DNA"/>
</dbReference>
<name>S7WFW5_9BACT</name>
<proteinExistence type="predicted"/>
<reference evidence="1 2" key="1">
    <citation type="journal article" date="2013" name="Genome Announc.">
        <title>Draft Genome Sequence of Cyclobacterium qasimii Strain M12-11BT, Isolated from Arctic Marine Sediment.</title>
        <authorList>
            <person name="Shivaji S."/>
            <person name="Ara S."/>
            <person name="Singh A."/>
            <person name="Kumar Pinnaka A."/>
        </authorList>
    </citation>
    <scope>NUCLEOTIDE SEQUENCE [LARGE SCALE GENOMIC DNA]</scope>
    <source>
        <strain evidence="1 2">M12-11B</strain>
    </source>
</reference>
<gene>
    <name evidence="1" type="ORF">ADICYQ_5351</name>
</gene>
<accession>S7WFW5</accession>
<dbReference type="AlphaFoldDB" id="S7WFW5"/>